<name>A0A098SBR3_9BACT</name>
<evidence type="ECO:0000313" key="19">
    <source>
        <dbReference type="Proteomes" id="UP000029736"/>
    </source>
</evidence>
<dbReference type="SUPFAM" id="SSF47384">
    <property type="entry name" value="Homodimeric domain of signal transducing histidine kinase"/>
    <property type="match status" value="1"/>
</dbReference>
<evidence type="ECO:0000259" key="17">
    <source>
        <dbReference type="PROSITE" id="PS50110"/>
    </source>
</evidence>
<dbReference type="SMART" id="SM00448">
    <property type="entry name" value="REC"/>
    <property type="match status" value="1"/>
</dbReference>
<dbReference type="PROSITE" id="PS50110">
    <property type="entry name" value="RESPONSE_REGULATORY"/>
    <property type="match status" value="1"/>
</dbReference>
<dbReference type="CDD" id="cd00082">
    <property type="entry name" value="HisKA"/>
    <property type="match status" value="1"/>
</dbReference>
<evidence type="ECO:0000256" key="2">
    <source>
        <dbReference type="ARBA" id="ARBA00004236"/>
    </source>
</evidence>
<dbReference type="InterPro" id="IPR036890">
    <property type="entry name" value="HATPase_C_sf"/>
</dbReference>
<dbReference type="InterPro" id="IPR001789">
    <property type="entry name" value="Sig_transdc_resp-reg_receiver"/>
</dbReference>
<evidence type="ECO:0000256" key="4">
    <source>
        <dbReference type="ARBA" id="ARBA00022475"/>
    </source>
</evidence>
<dbReference type="PANTHER" id="PTHR43047">
    <property type="entry name" value="TWO-COMPONENT HISTIDINE PROTEIN KINASE"/>
    <property type="match status" value="1"/>
</dbReference>
<evidence type="ECO:0000256" key="14">
    <source>
        <dbReference type="ARBA" id="ARBA00023163"/>
    </source>
</evidence>
<evidence type="ECO:0000256" key="6">
    <source>
        <dbReference type="ARBA" id="ARBA00022679"/>
    </source>
</evidence>
<dbReference type="Gene3D" id="3.40.50.2300">
    <property type="match status" value="1"/>
</dbReference>
<protein>
    <recommendedName>
        <fullName evidence="3">histidine kinase</fullName>
        <ecNumber evidence="3">2.7.13.3</ecNumber>
    </recommendedName>
</protein>
<dbReference type="EMBL" id="JPOS01000004">
    <property type="protein sequence ID" value="KGE89590.1"/>
    <property type="molecule type" value="Genomic_DNA"/>
</dbReference>
<dbReference type="GO" id="GO:0005886">
    <property type="term" value="C:plasma membrane"/>
    <property type="evidence" value="ECO:0007669"/>
    <property type="project" value="UniProtKB-SubCell"/>
</dbReference>
<dbReference type="SUPFAM" id="SSF52172">
    <property type="entry name" value="CheY-like"/>
    <property type="match status" value="1"/>
</dbReference>
<dbReference type="SMART" id="SM00387">
    <property type="entry name" value="HATPase_c"/>
    <property type="match status" value="1"/>
</dbReference>
<evidence type="ECO:0000256" key="3">
    <source>
        <dbReference type="ARBA" id="ARBA00012438"/>
    </source>
</evidence>
<dbReference type="PANTHER" id="PTHR43047:SF72">
    <property type="entry name" value="OSMOSENSING HISTIDINE PROTEIN KINASE SLN1"/>
    <property type="match status" value="1"/>
</dbReference>
<dbReference type="Proteomes" id="UP000029736">
    <property type="component" value="Unassembled WGS sequence"/>
</dbReference>
<comment type="catalytic activity">
    <reaction evidence="1">
        <text>ATP + protein L-histidine = ADP + protein N-phospho-L-histidine.</text>
        <dbReference type="EC" id="2.7.13.3"/>
    </reaction>
</comment>
<evidence type="ECO:0000256" key="1">
    <source>
        <dbReference type="ARBA" id="ARBA00000085"/>
    </source>
</evidence>
<dbReference type="Gene3D" id="3.30.565.10">
    <property type="entry name" value="Histidine kinase-like ATPase, C-terminal domain"/>
    <property type="match status" value="1"/>
</dbReference>
<evidence type="ECO:0000256" key="9">
    <source>
        <dbReference type="ARBA" id="ARBA00022840"/>
    </source>
</evidence>
<dbReference type="InterPro" id="IPR003594">
    <property type="entry name" value="HATPase_dom"/>
</dbReference>
<gene>
    <name evidence="18" type="ORF">IX84_02125</name>
</gene>
<evidence type="ECO:0000256" key="5">
    <source>
        <dbReference type="ARBA" id="ARBA00022553"/>
    </source>
</evidence>
<evidence type="ECO:0000256" key="12">
    <source>
        <dbReference type="ARBA" id="ARBA00023125"/>
    </source>
</evidence>
<dbReference type="GO" id="GO:0003677">
    <property type="term" value="F:DNA binding"/>
    <property type="evidence" value="ECO:0007669"/>
    <property type="project" value="UniProtKB-KW"/>
</dbReference>
<comment type="subcellular location">
    <subcellularLocation>
        <location evidence="2">Cell membrane</location>
    </subcellularLocation>
</comment>
<keyword evidence="8" id="KW-0418">Kinase</keyword>
<dbReference type="FunFam" id="3.30.565.10:FF:000023">
    <property type="entry name" value="PAS domain-containing sensor histidine kinase"/>
    <property type="match status" value="1"/>
</dbReference>
<dbReference type="GO" id="GO:0009927">
    <property type="term" value="F:histidine phosphotransfer kinase activity"/>
    <property type="evidence" value="ECO:0007669"/>
    <property type="project" value="TreeGrafter"/>
</dbReference>
<feature type="domain" description="Histidine kinase" evidence="16">
    <location>
        <begin position="158"/>
        <end position="375"/>
    </location>
</feature>
<dbReference type="AlphaFoldDB" id="A0A098SBR3"/>
<dbReference type="Gene3D" id="1.10.287.130">
    <property type="match status" value="1"/>
</dbReference>
<keyword evidence="11" id="KW-0805">Transcription regulation</keyword>
<proteinExistence type="predicted"/>
<evidence type="ECO:0000256" key="11">
    <source>
        <dbReference type="ARBA" id="ARBA00023015"/>
    </source>
</evidence>
<dbReference type="STRING" id="1524460.IX84_02125"/>
<keyword evidence="4" id="KW-1003">Cell membrane</keyword>
<evidence type="ECO:0000313" key="18">
    <source>
        <dbReference type="EMBL" id="KGE89590.1"/>
    </source>
</evidence>
<keyword evidence="14" id="KW-0804">Transcription</keyword>
<accession>A0A098SBR3</accession>
<dbReference type="InterPro" id="IPR004358">
    <property type="entry name" value="Sig_transdc_His_kin-like_C"/>
</dbReference>
<sequence>MKATEAQTDLAPKILIVDDSPLNTKLLKFILDEAGYETVVASNGEDGIAALEAEQPDLLLLDVMMPDIDGFEVCRRIKKDPANENLPIIFITALDQTEDIVKGFELGGVDYVTKPFNKKVLLVRIKNHIDLLTSRRKVERQATDLAAANRLKSRMFSIIGHDLRSPLGSLKLSLDFINRGLIDPRKEDFKDTVIKLLQSTDEGLNLLENLLGWAKSQSDALIVTPEEIELRDAIESIARLVKLNLDNKKIQLDLNIPEDVLVMADLHMLNAIVRNLISNATKFTPTGGAITVTAAEDGDEVVIKVADTGVGIPPENLDKIFNPNVQTTTEGTNKEGGSGLGLLLVQDFVQKNNGKISVESTVGEGTTFAFTLPKA</sequence>
<dbReference type="FunFam" id="3.40.50.2300:FF:000001">
    <property type="entry name" value="DNA-binding response regulator PhoB"/>
    <property type="match status" value="1"/>
</dbReference>
<evidence type="ECO:0000256" key="10">
    <source>
        <dbReference type="ARBA" id="ARBA00023012"/>
    </source>
</evidence>
<dbReference type="SUPFAM" id="SSF55874">
    <property type="entry name" value="ATPase domain of HSP90 chaperone/DNA topoisomerase II/histidine kinase"/>
    <property type="match status" value="1"/>
</dbReference>
<feature type="domain" description="Response regulatory" evidence="17">
    <location>
        <begin position="13"/>
        <end position="129"/>
    </location>
</feature>
<dbReference type="CDD" id="cd19920">
    <property type="entry name" value="REC_PA4781-like"/>
    <property type="match status" value="1"/>
</dbReference>
<dbReference type="Pfam" id="PF00512">
    <property type="entry name" value="HisKA"/>
    <property type="match status" value="1"/>
</dbReference>
<reference evidence="18 19" key="1">
    <citation type="journal article" date="2014" name="Int. J. Syst. Evol. Microbiol.">
        <title>Phaeodactylibacter xiamenensis gen. nov., sp. nov., a member of the family Saprospiraceae isolated from the marine alga Phaeodactylum tricornutum.</title>
        <authorList>
            <person name="Chen Z.Jr."/>
            <person name="Lei X."/>
            <person name="Lai Q."/>
            <person name="Li Y."/>
            <person name="Zhang B."/>
            <person name="Zhang J."/>
            <person name="Zhang H."/>
            <person name="Yang L."/>
            <person name="Zheng W."/>
            <person name="Tian Y."/>
            <person name="Yu Z."/>
            <person name="Xu H.Jr."/>
            <person name="Zheng T."/>
        </authorList>
    </citation>
    <scope>NUCLEOTIDE SEQUENCE [LARGE SCALE GENOMIC DNA]</scope>
    <source>
        <strain evidence="18 19">KD52</strain>
    </source>
</reference>
<evidence type="ECO:0000256" key="7">
    <source>
        <dbReference type="ARBA" id="ARBA00022741"/>
    </source>
</evidence>
<dbReference type="GO" id="GO:0005524">
    <property type="term" value="F:ATP binding"/>
    <property type="evidence" value="ECO:0007669"/>
    <property type="project" value="UniProtKB-KW"/>
</dbReference>
<keyword evidence="5 15" id="KW-0597">Phosphoprotein</keyword>
<keyword evidence="10" id="KW-0902">Two-component regulatory system</keyword>
<dbReference type="EC" id="2.7.13.3" evidence="3"/>
<comment type="caution">
    <text evidence="18">The sequence shown here is derived from an EMBL/GenBank/DDBJ whole genome shotgun (WGS) entry which is preliminary data.</text>
</comment>
<dbReference type="PRINTS" id="PR00344">
    <property type="entry name" value="BCTRLSENSOR"/>
</dbReference>
<dbReference type="InterPro" id="IPR003661">
    <property type="entry name" value="HisK_dim/P_dom"/>
</dbReference>
<dbReference type="Pfam" id="PF00072">
    <property type="entry name" value="Response_reg"/>
    <property type="match status" value="1"/>
</dbReference>
<dbReference type="InterPro" id="IPR011006">
    <property type="entry name" value="CheY-like_superfamily"/>
</dbReference>
<evidence type="ECO:0000256" key="15">
    <source>
        <dbReference type="PROSITE-ProRule" id="PRU00169"/>
    </source>
</evidence>
<keyword evidence="12" id="KW-0238">DNA-binding</keyword>
<evidence type="ECO:0000256" key="13">
    <source>
        <dbReference type="ARBA" id="ARBA00023136"/>
    </source>
</evidence>
<feature type="modified residue" description="4-aspartylphosphate" evidence="15">
    <location>
        <position position="62"/>
    </location>
</feature>
<dbReference type="InterPro" id="IPR005467">
    <property type="entry name" value="His_kinase_dom"/>
</dbReference>
<dbReference type="OrthoDB" id="9781208at2"/>
<keyword evidence="7" id="KW-0547">Nucleotide-binding</keyword>
<evidence type="ECO:0000256" key="8">
    <source>
        <dbReference type="ARBA" id="ARBA00022777"/>
    </source>
</evidence>
<keyword evidence="13" id="KW-0472">Membrane</keyword>
<dbReference type="Pfam" id="PF02518">
    <property type="entry name" value="HATPase_c"/>
    <property type="match status" value="1"/>
</dbReference>
<dbReference type="RefSeq" id="WP_044216131.1">
    <property type="nucleotide sequence ID" value="NZ_JBKAGJ010000005.1"/>
</dbReference>
<dbReference type="PROSITE" id="PS50109">
    <property type="entry name" value="HIS_KIN"/>
    <property type="match status" value="1"/>
</dbReference>
<keyword evidence="9" id="KW-0067">ATP-binding</keyword>
<dbReference type="InterPro" id="IPR036097">
    <property type="entry name" value="HisK_dim/P_sf"/>
</dbReference>
<dbReference type="GO" id="GO:0000155">
    <property type="term" value="F:phosphorelay sensor kinase activity"/>
    <property type="evidence" value="ECO:0007669"/>
    <property type="project" value="InterPro"/>
</dbReference>
<organism evidence="18 19">
    <name type="scientific">Phaeodactylibacter xiamenensis</name>
    <dbReference type="NCBI Taxonomy" id="1524460"/>
    <lineage>
        <taxon>Bacteria</taxon>
        <taxon>Pseudomonadati</taxon>
        <taxon>Bacteroidota</taxon>
        <taxon>Saprospiria</taxon>
        <taxon>Saprospirales</taxon>
        <taxon>Haliscomenobacteraceae</taxon>
        <taxon>Phaeodactylibacter</taxon>
    </lineage>
</organism>
<dbReference type="CDD" id="cd00075">
    <property type="entry name" value="HATPase"/>
    <property type="match status" value="1"/>
</dbReference>
<evidence type="ECO:0000259" key="16">
    <source>
        <dbReference type="PROSITE" id="PS50109"/>
    </source>
</evidence>
<dbReference type="SMART" id="SM00388">
    <property type="entry name" value="HisKA"/>
    <property type="match status" value="1"/>
</dbReference>
<keyword evidence="6" id="KW-0808">Transferase</keyword>
<keyword evidence="19" id="KW-1185">Reference proteome</keyword>